<evidence type="ECO:0000259" key="8">
    <source>
        <dbReference type="Pfam" id="PF00745"/>
    </source>
</evidence>
<keyword evidence="5" id="KW-0560">Oxidoreductase</keyword>
<dbReference type="GO" id="GO:0008883">
    <property type="term" value="F:glutamyl-tRNA reductase activity"/>
    <property type="evidence" value="ECO:0007669"/>
    <property type="project" value="UniProtKB-EC"/>
</dbReference>
<dbReference type="UniPathway" id="UPA00251">
    <property type="reaction ID" value="UER00316"/>
</dbReference>
<evidence type="ECO:0000256" key="3">
    <source>
        <dbReference type="ARBA" id="ARBA00012970"/>
    </source>
</evidence>
<dbReference type="AlphaFoldDB" id="X1NIP9"/>
<evidence type="ECO:0000256" key="5">
    <source>
        <dbReference type="ARBA" id="ARBA00023002"/>
    </source>
</evidence>
<evidence type="ECO:0000256" key="2">
    <source>
        <dbReference type="ARBA" id="ARBA00005916"/>
    </source>
</evidence>
<dbReference type="GO" id="GO:0019353">
    <property type="term" value="P:protoporphyrinogen IX biosynthetic process from glutamate"/>
    <property type="evidence" value="ECO:0007669"/>
    <property type="project" value="TreeGrafter"/>
</dbReference>
<protein>
    <recommendedName>
        <fullName evidence="3">glutamyl-tRNA reductase</fullName>
        <ecNumber evidence="3">1.2.1.70</ecNumber>
    </recommendedName>
</protein>
<dbReference type="EMBL" id="BARV01016708">
    <property type="protein sequence ID" value="GAI30086.1"/>
    <property type="molecule type" value="Genomic_DNA"/>
</dbReference>
<dbReference type="InterPro" id="IPR015896">
    <property type="entry name" value="4pyrrol_synth_GluRdtase_dimer"/>
</dbReference>
<dbReference type="NCBIfam" id="TIGR01035">
    <property type="entry name" value="hemA"/>
    <property type="match status" value="1"/>
</dbReference>
<evidence type="ECO:0000259" key="9">
    <source>
        <dbReference type="Pfam" id="PF01488"/>
    </source>
</evidence>
<dbReference type="InterPro" id="IPR036291">
    <property type="entry name" value="NAD(P)-bd_dom_sf"/>
</dbReference>
<keyword evidence="4" id="KW-0521">NADP</keyword>
<dbReference type="Gene3D" id="3.40.50.720">
    <property type="entry name" value="NAD(P)-binding Rossmann-like Domain"/>
    <property type="match status" value="1"/>
</dbReference>
<dbReference type="Pfam" id="PF01488">
    <property type="entry name" value="Shikimate_DH"/>
    <property type="match status" value="1"/>
</dbReference>
<evidence type="ECO:0000256" key="6">
    <source>
        <dbReference type="ARBA" id="ARBA00023244"/>
    </source>
</evidence>
<organism evidence="10">
    <name type="scientific">marine sediment metagenome</name>
    <dbReference type="NCBI Taxonomy" id="412755"/>
    <lineage>
        <taxon>unclassified sequences</taxon>
        <taxon>metagenomes</taxon>
        <taxon>ecological metagenomes</taxon>
    </lineage>
</organism>
<evidence type="ECO:0000313" key="10">
    <source>
        <dbReference type="EMBL" id="GAI30086.1"/>
    </source>
</evidence>
<dbReference type="InterPro" id="IPR036453">
    <property type="entry name" value="GluRdtase_dimer_dom_sf"/>
</dbReference>
<dbReference type="Pfam" id="PF00745">
    <property type="entry name" value="GlutR_dimer"/>
    <property type="match status" value="1"/>
</dbReference>
<dbReference type="InterPro" id="IPR000343">
    <property type="entry name" value="4pyrrol_synth_GluRdtase"/>
</dbReference>
<dbReference type="PANTHER" id="PTHR43013">
    <property type="entry name" value="GLUTAMYL-TRNA REDUCTASE"/>
    <property type="match status" value="1"/>
</dbReference>
<evidence type="ECO:0000256" key="1">
    <source>
        <dbReference type="ARBA" id="ARBA00005059"/>
    </source>
</evidence>
<feature type="domain" description="Tetrapyrrole biosynthesis glutamyl-tRNA reductase dimerisation" evidence="8">
    <location>
        <begin position="172"/>
        <end position="269"/>
    </location>
</feature>
<comment type="catalytic activity">
    <reaction evidence="7">
        <text>(S)-4-amino-5-oxopentanoate + tRNA(Glu) + NADP(+) = L-glutamyl-tRNA(Glu) + NADPH + H(+)</text>
        <dbReference type="Rhea" id="RHEA:12344"/>
        <dbReference type="Rhea" id="RHEA-COMP:9663"/>
        <dbReference type="Rhea" id="RHEA-COMP:9680"/>
        <dbReference type="ChEBI" id="CHEBI:15378"/>
        <dbReference type="ChEBI" id="CHEBI:57501"/>
        <dbReference type="ChEBI" id="CHEBI:57783"/>
        <dbReference type="ChEBI" id="CHEBI:58349"/>
        <dbReference type="ChEBI" id="CHEBI:78442"/>
        <dbReference type="ChEBI" id="CHEBI:78520"/>
        <dbReference type="EC" id="1.2.1.70"/>
    </reaction>
</comment>
<proteinExistence type="inferred from homology"/>
<name>X1NIP9_9ZZZZ</name>
<dbReference type="GO" id="GO:0050661">
    <property type="term" value="F:NADP binding"/>
    <property type="evidence" value="ECO:0007669"/>
    <property type="project" value="InterPro"/>
</dbReference>
<dbReference type="FunFam" id="3.40.50.720:FF:000031">
    <property type="entry name" value="Glutamyl-tRNA reductase"/>
    <property type="match status" value="1"/>
</dbReference>
<evidence type="ECO:0000256" key="4">
    <source>
        <dbReference type="ARBA" id="ARBA00022857"/>
    </source>
</evidence>
<feature type="domain" description="Quinate/shikimate 5-dehydrogenase/glutamyl-tRNA reductase" evidence="9">
    <location>
        <begin position="24"/>
        <end position="157"/>
    </location>
</feature>
<accession>X1NIP9</accession>
<dbReference type="SUPFAM" id="SSF69075">
    <property type="entry name" value="Glutamyl tRNA-reductase dimerization domain"/>
    <property type="match status" value="1"/>
</dbReference>
<sequence>GRKTVRTNTNINCGAVSISLAAVELAKKKIDLSTSTAMVIGAGENAELAARYLLKAQLPTLIIANRNTKKAQAIQARLKKGQIISLADIANRLAKVDLVISSTAAAEPVVTYQAVADDLSQRQKALLIIDIAVPRDIEPQINQFECVSLYNIDDLNEQINRNKEKRSSEIPKAQAIVAEFTDKFMQWYDSLNLVPVITKLTQKGLILAHSEAKRYAKDFDEGSTDKLQLFAESLVKKMLHGPISFLKSDTDQEPNTEQLQAVDLINKMFLSQGKRD</sequence>
<keyword evidence="6" id="KW-0627">Porphyrin biosynthesis</keyword>
<feature type="non-terminal residue" evidence="10">
    <location>
        <position position="1"/>
    </location>
</feature>
<comment type="similarity">
    <text evidence="2">Belongs to the glutamyl-tRNA reductase family.</text>
</comment>
<dbReference type="SUPFAM" id="SSF51735">
    <property type="entry name" value="NAD(P)-binding Rossmann-fold domains"/>
    <property type="match status" value="1"/>
</dbReference>
<dbReference type="InterPro" id="IPR006151">
    <property type="entry name" value="Shikm_DH/Glu-tRNA_Rdtase"/>
</dbReference>
<comment type="pathway">
    <text evidence="1">Porphyrin-containing compound metabolism; protoporphyrin-IX biosynthesis; 5-aminolevulinate from L-glutamyl-tRNA(Glu): step 1/2.</text>
</comment>
<dbReference type="PANTHER" id="PTHR43013:SF1">
    <property type="entry name" value="GLUTAMYL-TRNA REDUCTASE"/>
    <property type="match status" value="1"/>
</dbReference>
<dbReference type="EC" id="1.2.1.70" evidence="3"/>
<comment type="caution">
    <text evidence="10">The sequence shown here is derived from an EMBL/GenBank/DDBJ whole genome shotgun (WGS) entry which is preliminary data.</text>
</comment>
<reference evidence="10" key="1">
    <citation type="journal article" date="2014" name="Front. Microbiol.">
        <title>High frequency of phylogenetically diverse reductive dehalogenase-homologous genes in deep subseafloor sedimentary metagenomes.</title>
        <authorList>
            <person name="Kawai M."/>
            <person name="Futagami T."/>
            <person name="Toyoda A."/>
            <person name="Takaki Y."/>
            <person name="Nishi S."/>
            <person name="Hori S."/>
            <person name="Arai W."/>
            <person name="Tsubouchi T."/>
            <person name="Morono Y."/>
            <person name="Uchiyama I."/>
            <person name="Ito T."/>
            <person name="Fujiyama A."/>
            <person name="Inagaki F."/>
            <person name="Takami H."/>
        </authorList>
    </citation>
    <scope>NUCLEOTIDE SEQUENCE</scope>
    <source>
        <strain evidence="10">Expedition CK06-06</strain>
    </source>
</reference>
<gene>
    <name evidence="10" type="ORF">S06H3_28604</name>
</gene>
<evidence type="ECO:0000256" key="7">
    <source>
        <dbReference type="ARBA" id="ARBA00047464"/>
    </source>
</evidence>